<keyword evidence="10" id="KW-1185">Reference proteome</keyword>
<dbReference type="InterPro" id="IPR050638">
    <property type="entry name" value="AA-Vitamin_Transporters"/>
</dbReference>
<feature type="transmembrane region" description="Helical" evidence="7">
    <location>
        <begin position="115"/>
        <end position="138"/>
    </location>
</feature>
<dbReference type="HOGENOM" id="CLU_033863_8_1_9"/>
<feature type="transmembrane region" description="Helical" evidence="7">
    <location>
        <begin position="46"/>
        <end position="71"/>
    </location>
</feature>
<feature type="domain" description="EamA" evidence="8">
    <location>
        <begin position="205"/>
        <end position="342"/>
    </location>
</feature>
<evidence type="ECO:0000313" key="10">
    <source>
        <dbReference type="Proteomes" id="UP000006873"/>
    </source>
</evidence>
<dbReference type="PANTHER" id="PTHR32322:SF18">
    <property type="entry name" value="S-ADENOSYLMETHIONINE_S-ADENOSYLHOMOCYSTEINE TRANSPORTER"/>
    <property type="match status" value="1"/>
</dbReference>
<dbReference type="eggNOG" id="COG0697">
    <property type="taxonomic scope" value="Bacteria"/>
</dbReference>
<evidence type="ECO:0000256" key="2">
    <source>
        <dbReference type="ARBA" id="ARBA00007362"/>
    </source>
</evidence>
<feature type="transmembrane region" description="Helical" evidence="7">
    <location>
        <begin position="270"/>
        <end position="291"/>
    </location>
</feature>
<feature type="transmembrane region" description="Helical" evidence="7">
    <location>
        <begin position="208"/>
        <end position="226"/>
    </location>
</feature>
<feature type="domain" description="EamA" evidence="8">
    <location>
        <begin position="46"/>
        <end position="188"/>
    </location>
</feature>
<feature type="transmembrane region" description="Helical" evidence="7">
    <location>
        <begin position="83"/>
        <end position="103"/>
    </location>
</feature>
<feature type="transmembrane region" description="Helical" evidence="7">
    <location>
        <begin position="298"/>
        <end position="317"/>
    </location>
</feature>
<evidence type="ECO:0000256" key="3">
    <source>
        <dbReference type="ARBA" id="ARBA00022475"/>
    </source>
</evidence>
<gene>
    <name evidence="9" type="ordered locus">ELI_0562</name>
</gene>
<dbReference type="AlphaFoldDB" id="E3GIU3"/>
<comment type="subcellular location">
    <subcellularLocation>
        <location evidence="1">Cell membrane</location>
        <topology evidence="1">Multi-pass membrane protein</topology>
    </subcellularLocation>
</comment>
<sequence length="347" mass="38035">MLSFYVREMYNKSRGRKANDKNRGAIILENNESIKKTIFFKKKSNTILTAILCTFLWGSAFPVLKIGYQWFQIPSGDIWSKMVFAGLRFFLAGFVVLALNRLFNRGDRVRWHPEYGRWIVALALLGTTVQYFFFYIGVGNTTGVKGSIAATAGTFLVVLLAPLFFKRDRLNRNKVLGMVLGFTGILLTAVNGGTEGLNFDFTLTGEGFLLIAGLGDAGGVLVAKYLSDKINPFHFSFYQMVLGALVLLALGVGFGMAGGGLHLIFTLKGVLLLIYAAIISGVAFSLWNVLLRYNEASAITAFKFLIPVFGSLLSILLLPGESFTGFILLGLLAASLGIYLVNRKVGR</sequence>
<comment type="similarity">
    <text evidence="2">Belongs to the EamA transporter family.</text>
</comment>
<protein>
    <submittedName>
        <fullName evidence="9">Integral membrane protein</fullName>
    </submittedName>
</protein>
<name>E3GIU3_9FIRM</name>
<accession>E3GIU3</accession>
<keyword evidence="3" id="KW-1003">Cell membrane</keyword>
<evidence type="ECO:0000256" key="7">
    <source>
        <dbReference type="SAM" id="Phobius"/>
    </source>
</evidence>
<evidence type="ECO:0000313" key="9">
    <source>
        <dbReference type="EMBL" id="ADO35578.1"/>
    </source>
</evidence>
<keyword evidence="5 7" id="KW-1133">Transmembrane helix</keyword>
<keyword evidence="6 7" id="KW-0472">Membrane</keyword>
<dbReference type="InterPro" id="IPR000620">
    <property type="entry name" value="EamA_dom"/>
</dbReference>
<reference evidence="9 10" key="2">
    <citation type="journal article" date="2011" name="J. Bacteriol.">
        <title>Complete genome sequence of a carbon monoxide-utilizing acetogen, Eubacterium limosum KIST612.</title>
        <authorList>
            <person name="Roh H."/>
            <person name="Ko H.J."/>
            <person name="Kim D."/>
            <person name="Choi D.G."/>
            <person name="Park S."/>
            <person name="Kim S."/>
            <person name="Chang I.S."/>
            <person name="Choi I.G."/>
        </authorList>
    </citation>
    <scope>NUCLEOTIDE SEQUENCE [LARGE SCALE GENOMIC DNA]</scope>
    <source>
        <strain evidence="9 10">KIST612</strain>
    </source>
</reference>
<dbReference type="InterPro" id="IPR037185">
    <property type="entry name" value="EmrE-like"/>
</dbReference>
<feature type="transmembrane region" description="Helical" evidence="7">
    <location>
        <begin position="175"/>
        <end position="193"/>
    </location>
</feature>
<feature type="transmembrane region" description="Helical" evidence="7">
    <location>
        <begin position="323"/>
        <end position="341"/>
    </location>
</feature>
<dbReference type="GO" id="GO:0005886">
    <property type="term" value="C:plasma membrane"/>
    <property type="evidence" value="ECO:0007669"/>
    <property type="project" value="UniProtKB-SubCell"/>
</dbReference>
<evidence type="ECO:0000259" key="8">
    <source>
        <dbReference type="Pfam" id="PF00892"/>
    </source>
</evidence>
<dbReference type="PANTHER" id="PTHR32322">
    <property type="entry name" value="INNER MEMBRANE TRANSPORTER"/>
    <property type="match status" value="1"/>
</dbReference>
<organism evidence="9 10">
    <name type="scientific">Eubacterium callanderi</name>
    <dbReference type="NCBI Taxonomy" id="53442"/>
    <lineage>
        <taxon>Bacteria</taxon>
        <taxon>Bacillati</taxon>
        <taxon>Bacillota</taxon>
        <taxon>Clostridia</taxon>
        <taxon>Eubacteriales</taxon>
        <taxon>Eubacteriaceae</taxon>
        <taxon>Eubacterium</taxon>
    </lineage>
</organism>
<keyword evidence="4 7" id="KW-0812">Transmembrane</keyword>
<reference key="1">
    <citation type="submission" date="2010-09" db="EMBL/GenBank/DDBJ databases">
        <authorList>
            <person name="Roh H."/>
            <person name="Ko H.-J."/>
            <person name="Kim D."/>
            <person name="Choi D.G."/>
            <person name="Park S."/>
            <person name="Kim S."/>
            <person name="Kim K.H."/>
            <person name="Chang I.S."/>
            <person name="Choi I.-G."/>
        </authorList>
    </citation>
    <scope>NUCLEOTIDE SEQUENCE</scope>
    <source>
        <strain>KIST612</strain>
    </source>
</reference>
<evidence type="ECO:0000256" key="4">
    <source>
        <dbReference type="ARBA" id="ARBA00022692"/>
    </source>
</evidence>
<proteinExistence type="inferred from homology"/>
<dbReference type="SUPFAM" id="SSF103481">
    <property type="entry name" value="Multidrug resistance efflux transporter EmrE"/>
    <property type="match status" value="2"/>
</dbReference>
<evidence type="ECO:0000256" key="5">
    <source>
        <dbReference type="ARBA" id="ARBA00022989"/>
    </source>
</evidence>
<dbReference type="EMBL" id="CP002273">
    <property type="protein sequence ID" value="ADO35578.1"/>
    <property type="molecule type" value="Genomic_DNA"/>
</dbReference>
<feature type="transmembrane region" description="Helical" evidence="7">
    <location>
        <begin position="144"/>
        <end position="163"/>
    </location>
</feature>
<evidence type="ECO:0000256" key="1">
    <source>
        <dbReference type="ARBA" id="ARBA00004651"/>
    </source>
</evidence>
<dbReference type="KEGG" id="elm:ELI_0562"/>
<evidence type="ECO:0000256" key="6">
    <source>
        <dbReference type="ARBA" id="ARBA00023136"/>
    </source>
</evidence>
<dbReference type="Proteomes" id="UP000006873">
    <property type="component" value="Chromosome"/>
</dbReference>
<feature type="transmembrane region" description="Helical" evidence="7">
    <location>
        <begin position="238"/>
        <end position="264"/>
    </location>
</feature>
<dbReference type="Pfam" id="PF00892">
    <property type="entry name" value="EamA"/>
    <property type="match status" value="2"/>
</dbReference>